<evidence type="ECO:0000259" key="1">
    <source>
        <dbReference type="Pfam" id="PF13338"/>
    </source>
</evidence>
<feature type="domain" description="AbiEi antitoxin N-terminal" evidence="1">
    <location>
        <begin position="8"/>
        <end position="52"/>
    </location>
</feature>
<gene>
    <name evidence="2" type="ORF">EXU48_07065</name>
</gene>
<name>A0ABY2E7H0_9MICO</name>
<keyword evidence="3" id="KW-1185">Reference proteome</keyword>
<accession>A0ABY2E7H0</accession>
<dbReference type="Pfam" id="PF13338">
    <property type="entry name" value="AbiEi_4"/>
    <property type="match status" value="1"/>
</dbReference>
<dbReference type="EMBL" id="SMNA01000003">
    <property type="protein sequence ID" value="TDE95998.1"/>
    <property type="molecule type" value="Genomic_DNA"/>
</dbReference>
<evidence type="ECO:0000313" key="2">
    <source>
        <dbReference type="EMBL" id="TDE95998.1"/>
    </source>
</evidence>
<comment type="caution">
    <text evidence="2">The sequence shown here is derived from an EMBL/GenBank/DDBJ whole genome shotgun (WGS) entry which is preliminary data.</text>
</comment>
<protein>
    <recommendedName>
        <fullName evidence="1">AbiEi antitoxin N-terminal domain-containing protein</fullName>
    </recommendedName>
</protein>
<proteinExistence type="predicted"/>
<dbReference type="Proteomes" id="UP000504882">
    <property type="component" value="Unassembled WGS sequence"/>
</dbReference>
<dbReference type="InterPro" id="IPR025159">
    <property type="entry name" value="AbiEi_N"/>
</dbReference>
<evidence type="ECO:0000313" key="3">
    <source>
        <dbReference type="Proteomes" id="UP000504882"/>
    </source>
</evidence>
<organism evidence="2 3">
    <name type="scientific">Occultella glacieicola</name>
    <dbReference type="NCBI Taxonomy" id="2518684"/>
    <lineage>
        <taxon>Bacteria</taxon>
        <taxon>Bacillati</taxon>
        <taxon>Actinomycetota</taxon>
        <taxon>Actinomycetes</taxon>
        <taxon>Micrococcales</taxon>
        <taxon>Ruaniaceae</taxon>
        <taxon>Occultella</taxon>
    </lineage>
</organism>
<reference evidence="2 3" key="1">
    <citation type="submission" date="2019-03" db="EMBL/GenBank/DDBJ databases">
        <title>Genomic features of bacteria from cold environments.</title>
        <authorList>
            <person name="Shen L."/>
        </authorList>
    </citation>
    <scope>NUCLEOTIDE SEQUENCE [LARGE SCALE GENOMIC DNA]</scope>
    <source>
        <strain evidence="3">T3246-1</strain>
    </source>
</reference>
<sequence>MAIQPEPRVRALAGAQAGLVGRGQCRELGICDRRLSNLVRSGLWVRVTRGVYDTGQADPAVHPLDRGRLKSAWLAVLAAPADAIVVGLSALALHGVQGLPRRIPAEVTLPGRRGAPGSTGVTIRRYGPPLEVVRLRSEPAGGSPVRSPLLTSVRGSFVHALPALSRDTAVAMLDSGLHQGLLRERDLEWIAARLRGRRGARTVRGWLELVDGRAESPMESLARLDCLDHGVPPDDLQVEVRDARGMFVARADLGWRRRDGRWVLVEVDGRDVHSNPAALFADRDRQNAIATRSDAVLLRFTGREVLRGGVIPDQVRRALAA</sequence>